<evidence type="ECO:0000256" key="1">
    <source>
        <dbReference type="SAM" id="MobiDB-lite"/>
    </source>
</evidence>
<organism evidence="4">
    <name type="scientific">Schistocephalus solidus</name>
    <name type="common">Tapeworm</name>
    <dbReference type="NCBI Taxonomy" id="70667"/>
    <lineage>
        <taxon>Eukaryota</taxon>
        <taxon>Metazoa</taxon>
        <taxon>Spiralia</taxon>
        <taxon>Lophotrochozoa</taxon>
        <taxon>Platyhelminthes</taxon>
        <taxon>Cestoda</taxon>
        <taxon>Eucestoda</taxon>
        <taxon>Diphyllobothriidea</taxon>
        <taxon>Diphyllobothriidae</taxon>
        <taxon>Schistocephalus</taxon>
    </lineage>
</organism>
<accession>A0A183SBD9</accession>
<gene>
    <name evidence="2" type="ORF">SSLN_LOCUS1537</name>
</gene>
<protein>
    <submittedName>
        <fullName evidence="4">BRO1 domain-containing protein</fullName>
    </submittedName>
</protein>
<feature type="compositionally biased region" description="Basic and acidic residues" evidence="1">
    <location>
        <begin position="1"/>
        <end position="12"/>
    </location>
</feature>
<dbReference type="Proteomes" id="UP000275846">
    <property type="component" value="Unassembled WGS sequence"/>
</dbReference>
<dbReference type="EMBL" id="UYSU01003700">
    <property type="protein sequence ID" value="VDL87922.1"/>
    <property type="molecule type" value="Genomic_DNA"/>
</dbReference>
<dbReference type="WBParaSite" id="SSLN_0000159401-mRNA-1">
    <property type="protein sequence ID" value="SSLN_0000159401-mRNA-1"/>
    <property type="gene ID" value="SSLN_0000159401"/>
</dbReference>
<evidence type="ECO:0000313" key="4">
    <source>
        <dbReference type="WBParaSite" id="SSLN_0000159401-mRNA-1"/>
    </source>
</evidence>
<evidence type="ECO:0000313" key="3">
    <source>
        <dbReference type="Proteomes" id="UP000275846"/>
    </source>
</evidence>
<keyword evidence="3" id="KW-1185">Reference proteome</keyword>
<sequence>MMTEDLHPDPAHPRKFKNLSNPVLPEMLPPINTVRPGTKLTSDDEILFDLKRQDNKSMVPVIASSSHLFSGMLIFASISNIFGREALESARRWEIFALRLSSTYAQIQFLHRCLDNHVLPKSLSYKPPVNTSLAKRWVSQQSRRMISVLLQDCHLQLRKYNGVSSQAVVHCAELIGENGVRLLQQVIDKRARHL</sequence>
<reference evidence="4" key="1">
    <citation type="submission" date="2016-06" db="UniProtKB">
        <authorList>
            <consortium name="WormBaseParasite"/>
        </authorList>
    </citation>
    <scope>IDENTIFICATION</scope>
</reference>
<dbReference type="OrthoDB" id="6229575at2759"/>
<feature type="region of interest" description="Disordered" evidence="1">
    <location>
        <begin position="1"/>
        <end position="20"/>
    </location>
</feature>
<proteinExistence type="predicted"/>
<name>A0A183SBD9_SCHSO</name>
<reference evidence="2 3" key="2">
    <citation type="submission" date="2018-11" db="EMBL/GenBank/DDBJ databases">
        <authorList>
            <consortium name="Pathogen Informatics"/>
        </authorList>
    </citation>
    <scope>NUCLEOTIDE SEQUENCE [LARGE SCALE GENOMIC DNA]</scope>
    <source>
        <strain evidence="2 3">NST_G2</strain>
    </source>
</reference>
<dbReference type="AlphaFoldDB" id="A0A183SBD9"/>
<evidence type="ECO:0000313" key="2">
    <source>
        <dbReference type="EMBL" id="VDL87922.1"/>
    </source>
</evidence>